<gene>
    <name evidence="7" type="ORF">TIFTF001_028736</name>
</gene>
<dbReference type="Gramene" id="FCD_00027627-RA">
    <property type="protein sequence ID" value="FCD_00027627-RA:cds"/>
    <property type="gene ID" value="FCD_00027627"/>
</dbReference>
<dbReference type="Proteomes" id="UP001187192">
    <property type="component" value="Unassembled WGS sequence"/>
</dbReference>
<protein>
    <recommendedName>
        <fullName evidence="6">S-protein homolog</fullName>
    </recommendedName>
</protein>
<sequence>MGQFITQPTQALFFAFLLFVSCLLCTGSRLDVKADHNENGKDKDSVGIGPVIKPETMVVITNYLPNNQSLTLHCKSKDDDLGVHVLPPNGGSFRWLFRMNFWHTTLYFCSLNWSNGAVVFDAYSAKRDYNKRCNFDCDWNVFEDGIHGYTDRGGNDLNIPWNKPSTK</sequence>
<dbReference type="InterPro" id="IPR010264">
    <property type="entry name" value="Self-incomp_S1"/>
</dbReference>
<proteinExistence type="inferred from homology"/>
<keyword evidence="4 6" id="KW-0964">Secreted</keyword>
<dbReference type="GO" id="GO:0060320">
    <property type="term" value="P:rejection of self pollen"/>
    <property type="evidence" value="ECO:0007669"/>
    <property type="project" value="UniProtKB-KW"/>
</dbReference>
<dbReference type="Pfam" id="PF05938">
    <property type="entry name" value="Self-incomp_S1"/>
    <property type="match status" value="1"/>
</dbReference>
<comment type="caution">
    <text evidence="7">The sequence shown here is derived from an EMBL/GenBank/DDBJ whole genome shotgun (WGS) entry which is preliminary data.</text>
</comment>
<evidence type="ECO:0000313" key="7">
    <source>
        <dbReference type="EMBL" id="GMN59654.1"/>
    </source>
</evidence>
<dbReference type="GO" id="GO:0005576">
    <property type="term" value="C:extracellular region"/>
    <property type="evidence" value="ECO:0007669"/>
    <property type="project" value="UniProtKB-SubCell"/>
</dbReference>
<comment type="subcellular location">
    <subcellularLocation>
        <location evidence="1 6">Secreted</location>
    </subcellularLocation>
</comment>
<organism evidence="7 8">
    <name type="scientific">Ficus carica</name>
    <name type="common">Common fig</name>
    <dbReference type="NCBI Taxonomy" id="3494"/>
    <lineage>
        <taxon>Eukaryota</taxon>
        <taxon>Viridiplantae</taxon>
        <taxon>Streptophyta</taxon>
        <taxon>Embryophyta</taxon>
        <taxon>Tracheophyta</taxon>
        <taxon>Spermatophyta</taxon>
        <taxon>Magnoliopsida</taxon>
        <taxon>eudicotyledons</taxon>
        <taxon>Gunneridae</taxon>
        <taxon>Pentapetalae</taxon>
        <taxon>rosids</taxon>
        <taxon>fabids</taxon>
        <taxon>Rosales</taxon>
        <taxon>Moraceae</taxon>
        <taxon>Ficeae</taxon>
        <taxon>Ficus</taxon>
    </lineage>
</organism>
<evidence type="ECO:0000256" key="5">
    <source>
        <dbReference type="ARBA" id="ARBA00022729"/>
    </source>
</evidence>
<dbReference type="AlphaFoldDB" id="A0AA88DSA6"/>
<evidence type="ECO:0000256" key="2">
    <source>
        <dbReference type="ARBA" id="ARBA00005581"/>
    </source>
</evidence>
<dbReference type="PANTHER" id="PTHR31232:SF43">
    <property type="entry name" value="S-PROTEIN HOMOLOG 29-RELATED"/>
    <property type="match status" value="1"/>
</dbReference>
<reference evidence="7" key="1">
    <citation type="submission" date="2023-07" db="EMBL/GenBank/DDBJ databases">
        <title>draft genome sequence of fig (Ficus carica).</title>
        <authorList>
            <person name="Takahashi T."/>
            <person name="Nishimura K."/>
        </authorList>
    </citation>
    <scope>NUCLEOTIDE SEQUENCE</scope>
</reference>
<keyword evidence="8" id="KW-1185">Reference proteome</keyword>
<dbReference type="EMBL" id="BTGU01000089">
    <property type="protein sequence ID" value="GMN59654.1"/>
    <property type="molecule type" value="Genomic_DNA"/>
</dbReference>
<feature type="chain" id="PRO_5041515531" description="S-protein homolog" evidence="6">
    <location>
        <begin position="28"/>
        <end position="167"/>
    </location>
</feature>
<name>A0AA88DSA6_FICCA</name>
<feature type="signal peptide" evidence="6">
    <location>
        <begin position="1"/>
        <end position="27"/>
    </location>
</feature>
<keyword evidence="5 6" id="KW-0732">Signal</keyword>
<evidence type="ECO:0000256" key="3">
    <source>
        <dbReference type="ARBA" id="ARBA00022471"/>
    </source>
</evidence>
<accession>A0AA88DSA6</accession>
<evidence type="ECO:0000256" key="4">
    <source>
        <dbReference type="ARBA" id="ARBA00022525"/>
    </source>
</evidence>
<evidence type="ECO:0000256" key="1">
    <source>
        <dbReference type="ARBA" id="ARBA00004613"/>
    </source>
</evidence>
<evidence type="ECO:0000256" key="6">
    <source>
        <dbReference type="RuleBase" id="RU367044"/>
    </source>
</evidence>
<dbReference type="PANTHER" id="PTHR31232">
    <property type="match status" value="1"/>
</dbReference>
<keyword evidence="3 6" id="KW-0713">Self-incompatibility</keyword>
<comment type="similarity">
    <text evidence="2 6">Belongs to the plant self-incompatibility (S1) protein family.</text>
</comment>
<evidence type="ECO:0000313" key="8">
    <source>
        <dbReference type="Proteomes" id="UP001187192"/>
    </source>
</evidence>